<organism evidence="2 3">
    <name type="scientific">Mammaliicoccus lentus</name>
    <name type="common">Staphylococcus lentus</name>
    <dbReference type="NCBI Taxonomy" id="42858"/>
    <lineage>
        <taxon>Bacteria</taxon>
        <taxon>Bacillati</taxon>
        <taxon>Bacillota</taxon>
        <taxon>Bacilli</taxon>
        <taxon>Bacillales</taxon>
        <taxon>Staphylococcaceae</taxon>
        <taxon>Mammaliicoccus</taxon>
    </lineage>
</organism>
<dbReference type="Proteomes" id="UP000770161">
    <property type="component" value="Unassembled WGS sequence"/>
</dbReference>
<protein>
    <submittedName>
        <fullName evidence="2">Holin-like toxin</fullName>
    </submittedName>
</protein>
<gene>
    <name evidence="2" type="ORF">KQ656_02525</name>
</gene>
<keyword evidence="1" id="KW-1133">Transmembrane helix</keyword>
<name>A0ABS6GTR8_MAMLE</name>
<feature type="transmembrane region" description="Helical" evidence="1">
    <location>
        <begin position="6"/>
        <end position="23"/>
    </location>
</feature>
<keyword evidence="1" id="KW-0472">Membrane</keyword>
<sequence length="25" mass="2870">MFSFGMFILAFISVVIVIIKLSHKK</sequence>
<evidence type="ECO:0000313" key="2">
    <source>
        <dbReference type="EMBL" id="MBU6112812.1"/>
    </source>
</evidence>
<proteinExistence type="predicted"/>
<accession>A0ABS6GTR8</accession>
<dbReference type="EMBL" id="JAHLZN010000002">
    <property type="protein sequence ID" value="MBU6112812.1"/>
    <property type="molecule type" value="Genomic_DNA"/>
</dbReference>
<keyword evidence="1" id="KW-0812">Transmembrane</keyword>
<dbReference type="InterPro" id="IPR031616">
    <property type="entry name" value="BsrE-like"/>
</dbReference>
<evidence type="ECO:0000256" key="1">
    <source>
        <dbReference type="SAM" id="Phobius"/>
    </source>
</evidence>
<dbReference type="Pfam" id="PF16935">
    <property type="entry name" value="Hol_Tox"/>
    <property type="match status" value="1"/>
</dbReference>
<comment type="caution">
    <text evidence="2">The sequence shown here is derived from an EMBL/GenBank/DDBJ whole genome shotgun (WGS) entry which is preliminary data.</text>
</comment>
<reference evidence="2 3" key="1">
    <citation type="submission" date="2021-06" db="EMBL/GenBank/DDBJ databases">
        <title>Staphylococcus lentus K169 genome sequencing.</title>
        <authorList>
            <person name="Sundareshan S."/>
            <person name="Akhila D.S."/>
            <person name="Prachi D."/>
            <person name="Sivakumar R."/>
            <person name="Rajendhran J."/>
            <person name="Isloor S."/>
            <person name="Hegde N.R."/>
        </authorList>
    </citation>
    <scope>NUCLEOTIDE SEQUENCE [LARGE SCALE GENOMIC DNA]</scope>
    <source>
        <strain evidence="2 3">K169</strain>
    </source>
</reference>
<keyword evidence="3" id="KW-1185">Reference proteome</keyword>
<evidence type="ECO:0000313" key="3">
    <source>
        <dbReference type="Proteomes" id="UP000770161"/>
    </source>
</evidence>